<sequence length="820" mass="94005">MKINISEADILTAIQSAQDGAFFRDEIPQTNAEESITWLEHIESQYKRKSDGAAAAPKGAEKARLVIRRESQTKEILKSIPKTKLTLDTLRAWKLRELYAGTLKRQSPSRRAELYGISENEFIDLETGEVRPKFVAEVEKNHFVSPVYSLNCAHDKQRPANKKPKIVTANNQKNRVHFQSRNWSSEYRVVCTQVTKASDAPDSTTGDRVTNELTSSARGKIIDSGLYMQAVKGGYTTFCTPTMNAQARYRLDNNHYRKVRVYKESVTHIPAVLDSDGVVIFEEIKTSSTFTLVCRDNGKYKKERVYKKSSVVLDAVYTAEGELLHDEIETELAFTKVEFTRTTIGQELSPFLDLIGKMHKRGWTATGILSYTHELGVTPEGRTYYATNGKPYRIECIGKNDRLYPWGKVSSQPTHSRYYPWGRVDSIGQNDVLYPWGKVSSFGAAGRVTSCSSLERKAKKYPWGVVRSNGAEGFRKENVTHNTQRLYDWGVVECIEHTDCREYAWGYVECIQDENRKPVFDYMWIGEAPRTEHGEREYDWGSDGPTKIKSVGHQNYHAHMLMRWDVEPMFFHEWAKIIEEKWGNGFFKLERIHSPAAASNYLLKAVGYMTKGSEGSQGEIRGNRYNISRYARAEKWENCATHESQHMFGLIQEYKEGLELRRKRRNIAENKSKKLVADVAKLKNINKKTPTEKRAEFIKQLEQKQTRLTNKLKTLSGELHGNFARGGVAKFANAVEFKKFLDFAVGVRGWKLKTVFSRECSREHIKQQRAEENAVTKMLVNTQRVVDESIESVMAWYSRFELVTPDDDEYYNTSLVTGGY</sequence>
<evidence type="ECO:0000313" key="2">
    <source>
        <dbReference type="Proteomes" id="UP000016487"/>
    </source>
</evidence>
<organism evidence="1 2">
    <name type="scientific">Pseudoalteromonas citrea</name>
    <dbReference type="NCBI Taxonomy" id="43655"/>
    <lineage>
        <taxon>Bacteria</taxon>
        <taxon>Pseudomonadati</taxon>
        <taxon>Pseudomonadota</taxon>
        <taxon>Gammaproteobacteria</taxon>
        <taxon>Alteromonadales</taxon>
        <taxon>Pseudoalteromonadaceae</taxon>
        <taxon>Pseudoalteromonas</taxon>
    </lineage>
</organism>
<proteinExistence type="predicted"/>
<dbReference type="EMBL" id="AHBZ03000021">
    <property type="protein sequence ID" value="KAF7770094.1"/>
    <property type="molecule type" value="Genomic_DNA"/>
</dbReference>
<accession>A0AAD4FRP0</accession>
<gene>
    <name evidence="1" type="ORF">PCIT_a3051</name>
</gene>
<reference evidence="1" key="1">
    <citation type="journal article" date="2012" name="J. Bacteriol.">
        <title>Genome sequences of type strains of seven species of the marine bacterium Pseudoalteromonas.</title>
        <authorList>
            <person name="Xie B.B."/>
            <person name="Shu Y.L."/>
            <person name="Qin Q.L."/>
            <person name="Rong J.C."/>
            <person name="Zhang X.Y."/>
            <person name="Chen X.L."/>
            <person name="Shi M."/>
            <person name="He H.L."/>
            <person name="Zhou B.C."/>
            <person name="Zhang Y.Z."/>
        </authorList>
    </citation>
    <scope>NUCLEOTIDE SEQUENCE</scope>
    <source>
        <strain evidence="1">DSM 8771</strain>
    </source>
</reference>
<dbReference type="Proteomes" id="UP000016487">
    <property type="component" value="Unassembled WGS sequence"/>
</dbReference>
<dbReference type="RefSeq" id="WP_010365124.1">
    <property type="nucleotide sequence ID" value="NZ_AHBZ03000021.1"/>
</dbReference>
<protein>
    <submittedName>
        <fullName evidence="1">Uncharacterized protein</fullName>
    </submittedName>
</protein>
<reference evidence="1" key="2">
    <citation type="submission" date="2015-03" db="EMBL/GenBank/DDBJ databases">
        <title>Genome sequence of Pseudoalteromonas citrea.</title>
        <authorList>
            <person name="Xie B.-B."/>
            <person name="Rong J.-C."/>
            <person name="Qin Q.-L."/>
            <person name="Zhang Y.-Z."/>
        </authorList>
    </citation>
    <scope>NUCLEOTIDE SEQUENCE</scope>
    <source>
        <strain evidence="1">DSM 8771</strain>
    </source>
</reference>
<name>A0AAD4FRP0_9GAMM</name>
<evidence type="ECO:0000313" key="1">
    <source>
        <dbReference type="EMBL" id="KAF7770094.1"/>
    </source>
</evidence>
<dbReference type="AlphaFoldDB" id="A0AAD4FRP0"/>
<comment type="caution">
    <text evidence="1">The sequence shown here is derived from an EMBL/GenBank/DDBJ whole genome shotgun (WGS) entry which is preliminary data.</text>
</comment>